<dbReference type="EMBL" id="AEQN01000016">
    <property type="protein sequence ID" value="EFV01708.1"/>
    <property type="molecule type" value="Genomic_DNA"/>
</dbReference>
<evidence type="ECO:0000256" key="2">
    <source>
        <dbReference type="ARBA" id="ARBA00029460"/>
    </source>
</evidence>
<dbReference type="GO" id="GO:0003723">
    <property type="term" value="F:RNA binding"/>
    <property type="evidence" value="ECO:0007669"/>
    <property type="project" value="UniProtKB-KW"/>
</dbReference>
<dbReference type="Gene3D" id="3.40.50.150">
    <property type="entry name" value="Vaccinia Virus protein VP39"/>
    <property type="match status" value="1"/>
</dbReference>
<dbReference type="InterPro" id="IPR002877">
    <property type="entry name" value="RNA_MeTrfase_FtsJ_dom"/>
</dbReference>
<dbReference type="InterPro" id="IPR029063">
    <property type="entry name" value="SAM-dependent_MTases_sf"/>
</dbReference>
<dbReference type="OrthoDB" id="9784736at2"/>
<dbReference type="PANTHER" id="PTHR32319:SF0">
    <property type="entry name" value="BACTERIAL HEMOLYSIN-LIKE PROTEIN"/>
    <property type="match status" value="1"/>
</dbReference>
<evidence type="ECO:0000313" key="6">
    <source>
        <dbReference type="Proteomes" id="UP000004754"/>
    </source>
</evidence>
<dbReference type="Pfam" id="PF01728">
    <property type="entry name" value="FtsJ"/>
    <property type="match status" value="1"/>
</dbReference>
<dbReference type="NCBIfam" id="TIGR00478">
    <property type="entry name" value="tly"/>
    <property type="match status" value="1"/>
</dbReference>
<protein>
    <submittedName>
        <fullName evidence="5">Putative ribosomal RNA large subunit methyltransferase J</fullName>
    </submittedName>
</protein>
<dbReference type="InterPro" id="IPR002942">
    <property type="entry name" value="S4_RNA-bd"/>
</dbReference>
<gene>
    <name evidence="5" type="ORF">HMP0721_1101</name>
</gene>
<dbReference type="RefSeq" id="WP_006598525.1">
    <property type="nucleotide sequence ID" value="NZ_GL622359.1"/>
</dbReference>
<dbReference type="PROSITE" id="PS50889">
    <property type="entry name" value="S4"/>
    <property type="match status" value="1"/>
</dbReference>
<accession>E6MGG8</accession>
<keyword evidence="5" id="KW-0489">Methyltransferase</keyword>
<keyword evidence="6" id="KW-1185">Reference proteome</keyword>
<dbReference type="InterPro" id="IPR004538">
    <property type="entry name" value="Hemolysin_A/TlyA"/>
</dbReference>
<dbReference type="GO" id="GO:0008168">
    <property type="term" value="F:methyltransferase activity"/>
    <property type="evidence" value="ECO:0007669"/>
    <property type="project" value="UniProtKB-KW"/>
</dbReference>
<proteinExistence type="inferred from homology"/>
<dbReference type="InterPro" id="IPR036986">
    <property type="entry name" value="S4_RNA-bd_sf"/>
</dbReference>
<dbReference type="Proteomes" id="UP000004754">
    <property type="component" value="Unassembled WGS sequence"/>
</dbReference>
<dbReference type="SUPFAM" id="SSF55174">
    <property type="entry name" value="Alpha-L RNA-binding motif"/>
    <property type="match status" value="1"/>
</dbReference>
<dbReference type="Gene3D" id="3.10.290.10">
    <property type="entry name" value="RNA-binding S4 domain"/>
    <property type="match status" value="1"/>
</dbReference>
<dbReference type="eggNOG" id="COG1189">
    <property type="taxonomic scope" value="Bacteria"/>
</dbReference>
<dbReference type="STRING" id="887929.HMP0721_1101"/>
<keyword evidence="5" id="KW-0808">Transferase</keyword>
<dbReference type="PANTHER" id="PTHR32319">
    <property type="entry name" value="BACTERIAL HEMOLYSIN-LIKE PROTEIN"/>
    <property type="match status" value="1"/>
</dbReference>
<dbReference type="PIRSF" id="PIRSF005578">
    <property type="entry name" value="TlyA"/>
    <property type="match status" value="1"/>
</dbReference>
<dbReference type="InterPro" id="IPR047048">
    <property type="entry name" value="TlyA"/>
</dbReference>
<comment type="similarity">
    <text evidence="2">Belongs to the TlyA family.</text>
</comment>
<keyword evidence="1 3" id="KW-0694">RNA-binding</keyword>
<evidence type="ECO:0000256" key="3">
    <source>
        <dbReference type="PROSITE-ProRule" id="PRU00182"/>
    </source>
</evidence>
<dbReference type="AlphaFoldDB" id="E6MGG8"/>
<dbReference type="GO" id="GO:0032259">
    <property type="term" value="P:methylation"/>
    <property type="evidence" value="ECO:0007669"/>
    <property type="project" value="UniProtKB-KW"/>
</dbReference>
<dbReference type="SMART" id="SM00363">
    <property type="entry name" value="S4"/>
    <property type="match status" value="1"/>
</dbReference>
<dbReference type="Pfam" id="PF01479">
    <property type="entry name" value="S4"/>
    <property type="match status" value="1"/>
</dbReference>
<reference evidence="5 6" key="1">
    <citation type="submission" date="2010-12" db="EMBL/GenBank/DDBJ databases">
        <authorList>
            <person name="Muzny D."/>
            <person name="Qin X."/>
            <person name="Deng J."/>
            <person name="Jiang H."/>
            <person name="Liu Y."/>
            <person name="Qu J."/>
            <person name="Song X.-Z."/>
            <person name="Zhang L."/>
            <person name="Thornton R."/>
            <person name="Coyle M."/>
            <person name="Francisco L."/>
            <person name="Jackson L."/>
            <person name="Javaid M."/>
            <person name="Korchina V."/>
            <person name="Kovar C."/>
            <person name="Mata R."/>
            <person name="Mathew T."/>
            <person name="Ngo R."/>
            <person name="Nguyen L."/>
            <person name="Nguyen N."/>
            <person name="Okwuonu G."/>
            <person name="Ongeri F."/>
            <person name="Pham C."/>
            <person name="Simmons D."/>
            <person name="Wilczek-Boney K."/>
            <person name="Hale W."/>
            <person name="Jakkamsetti A."/>
            <person name="Pham P."/>
            <person name="Ruth R."/>
            <person name="San Lucas F."/>
            <person name="Warren J."/>
            <person name="Zhang J."/>
            <person name="Zhao Z."/>
            <person name="Zhou C."/>
            <person name="Zhu D."/>
            <person name="Lee S."/>
            <person name="Bess C."/>
            <person name="Blankenburg K."/>
            <person name="Forbes L."/>
            <person name="Fu Q."/>
            <person name="Gubbala S."/>
            <person name="Hirani K."/>
            <person name="Jayaseelan J.C."/>
            <person name="Lara F."/>
            <person name="Munidasa M."/>
            <person name="Palculict T."/>
            <person name="Patil S."/>
            <person name="Pu L.-L."/>
            <person name="Saada N."/>
            <person name="Tang L."/>
            <person name="Weissenberger G."/>
            <person name="Zhu Y."/>
            <person name="Hemphill L."/>
            <person name="Shang Y."/>
            <person name="Youmans B."/>
            <person name="Ayvaz T."/>
            <person name="Ross M."/>
            <person name="Santibanez J."/>
            <person name="Aqrawi P."/>
            <person name="Gross S."/>
            <person name="Joshi V."/>
            <person name="Fowler G."/>
            <person name="Nazareth L."/>
            <person name="Reid J."/>
            <person name="Worley K."/>
            <person name="Petrosino J."/>
            <person name="Highlander S."/>
            <person name="Gibbs R."/>
        </authorList>
    </citation>
    <scope>NUCLEOTIDE SEQUENCE [LARGE SCALE GENOMIC DNA]</scope>
    <source>
        <strain evidence="5 6">ATCC 23263</strain>
    </source>
</reference>
<dbReference type="SUPFAM" id="SSF53335">
    <property type="entry name" value="S-adenosyl-L-methionine-dependent methyltransferases"/>
    <property type="match status" value="1"/>
</dbReference>
<evidence type="ECO:0000313" key="5">
    <source>
        <dbReference type="EMBL" id="EFV01708.1"/>
    </source>
</evidence>
<comment type="caution">
    <text evidence="5">The sequence shown here is derived from an EMBL/GenBank/DDBJ whole genome shotgun (WGS) entry which is preliminary data.</text>
</comment>
<evidence type="ECO:0000256" key="1">
    <source>
        <dbReference type="ARBA" id="ARBA00022884"/>
    </source>
</evidence>
<dbReference type="CDD" id="cd00165">
    <property type="entry name" value="S4"/>
    <property type="match status" value="1"/>
</dbReference>
<organism evidence="5 6">
    <name type="scientific">Pseudoramibacter alactolyticus ATCC 23263</name>
    <dbReference type="NCBI Taxonomy" id="887929"/>
    <lineage>
        <taxon>Bacteria</taxon>
        <taxon>Bacillati</taxon>
        <taxon>Bacillota</taxon>
        <taxon>Clostridia</taxon>
        <taxon>Eubacteriales</taxon>
        <taxon>Eubacteriaceae</taxon>
        <taxon>Pseudoramibacter</taxon>
    </lineage>
</organism>
<feature type="domain" description="RNA-binding S4" evidence="4">
    <location>
        <begin position="6"/>
        <end position="72"/>
    </location>
</feature>
<name>E6MGG8_9FIRM</name>
<sequence length="290" mass="31247">MSKHKERLDKMLVKLGFFDTRERAKKAIMAGLVRVDGRAHTKAGDQVSVTLEKHQVTVKGDAIPFVSRGGLKLARGLRVFDFPVAGKTFLDIGASTGGFTDCLLQNGASRVIAADVGYGQFDWKLRNDSRVICLERTNFRYAGPDTLPGLDTPADGSVMDVSFISVLKMMPAIYRCVKPGALGIWLIKPQFEVGKGKVGKHGVVRDPAVHREAIAQTAAGIEAAGFSVAGLDYSPIRGPKGNIEFLCLTRKEASTAEVAHDEAVSGAAAIEALVARAHRHYQNGESEETK</sequence>
<dbReference type="HOGENOM" id="CLU_058015_3_0_9"/>
<evidence type="ECO:0000259" key="4">
    <source>
        <dbReference type="SMART" id="SM00363"/>
    </source>
</evidence>